<reference evidence="1 2" key="1">
    <citation type="submission" date="2016-10" db="EMBL/GenBank/DDBJ databases">
        <authorList>
            <person name="de Groot N.N."/>
        </authorList>
    </citation>
    <scope>NUCLEOTIDE SEQUENCE [LARGE SCALE GENOMIC DNA]</scope>
    <source>
        <strain evidence="1 2">CGMCC 1.10238</strain>
    </source>
</reference>
<proteinExistence type="predicted"/>
<name>A0A1H8VX16_9BACL</name>
<sequence length="66" mass="7484">MTLTTCIITYLHLRSQLLMDFAGEMLNHALNTENTVPMPFRMDSLQCRNERRALPGGGTENLLKGF</sequence>
<dbReference type="Proteomes" id="UP000198809">
    <property type="component" value="Unassembled WGS sequence"/>
</dbReference>
<protein>
    <submittedName>
        <fullName evidence="1">Uncharacterized protein</fullName>
    </submittedName>
</protein>
<organism evidence="1 2">
    <name type="scientific">Paenibacillus sophorae</name>
    <dbReference type="NCBI Taxonomy" id="1333845"/>
    <lineage>
        <taxon>Bacteria</taxon>
        <taxon>Bacillati</taxon>
        <taxon>Bacillota</taxon>
        <taxon>Bacilli</taxon>
        <taxon>Bacillales</taxon>
        <taxon>Paenibacillaceae</taxon>
        <taxon>Paenibacillus</taxon>
    </lineage>
</organism>
<gene>
    <name evidence="1" type="ORF">SAMN04487895_12854</name>
</gene>
<evidence type="ECO:0000313" key="2">
    <source>
        <dbReference type="Proteomes" id="UP000198809"/>
    </source>
</evidence>
<dbReference type="STRING" id="1333845.SAMN04487895_12854"/>
<evidence type="ECO:0000313" key="1">
    <source>
        <dbReference type="EMBL" id="SEP19936.1"/>
    </source>
</evidence>
<accession>A0A1H8VX16</accession>
<dbReference type="EMBL" id="FODH01000028">
    <property type="protein sequence ID" value="SEP19936.1"/>
    <property type="molecule type" value="Genomic_DNA"/>
</dbReference>
<dbReference type="AlphaFoldDB" id="A0A1H8VX16"/>